<protein>
    <submittedName>
        <fullName evidence="4">RRM domain-containing protein</fullName>
    </submittedName>
</protein>
<sequence length="317" mass="35424">MSEAIDVDVDMESDAAVTAAKSKGRGVGQPRARAERIVYDVVGGDSNSTGPQRSVEEATEDDVHDKFADFGEIKNVHLNLDRRTGFLKGYALVDINNIQIIALSVYQSMEATAAIEALNGQELLGQEIAVITLRFNYTNNSHVGCELILLVFRMSSDVFALYGTELQELDDEKGSVSRKPTAIQDQVVTDERGRRRFHGAFTGGFSAGYFNSVGSKEGKYLRTMVLNTYSFKLLILIFSGWIPQEFKSSRDQRATHFQQMAEDLMDEEDLGEYGIGQRRIRQSENFLSGSGEKRRMAWEHDSATLAHHLQNIVQPVR</sequence>
<feature type="domain" description="RRM" evidence="2">
    <location>
        <begin position="51"/>
        <end position="130"/>
    </location>
</feature>
<dbReference type="PROSITE" id="PS50102">
    <property type="entry name" value="RRM"/>
    <property type="match status" value="1"/>
</dbReference>
<dbReference type="InterPro" id="IPR035979">
    <property type="entry name" value="RBD_domain_sf"/>
</dbReference>
<name>A0A1I7XRR4_HETBA</name>
<keyword evidence="3" id="KW-1185">Reference proteome</keyword>
<dbReference type="InterPro" id="IPR011666">
    <property type="entry name" value="DUF1604"/>
</dbReference>
<dbReference type="GO" id="GO:0003723">
    <property type="term" value="F:RNA binding"/>
    <property type="evidence" value="ECO:0007669"/>
    <property type="project" value="UniProtKB-UniRule"/>
</dbReference>
<keyword evidence="1" id="KW-0694">RNA-binding</keyword>
<evidence type="ECO:0000313" key="4">
    <source>
        <dbReference type="WBParaSite" id="Hba_20508"/>
    </source>
</evidence>
<dbReference type="GO" id="GO:0006397">
    <property type="term" value="P:mRNA processing"/>
    <property type="evidence" value="ECO:0007669"/>
    <property type="project" value="InterPro"/>
</dbReference>
<organism evidence="3 4">
    <name type="scientific">Heterorhabditis bacteriophora</name>
    <name type="common">Entomopathogenic nematode worm</name>
    <dbReference type="NCBI Taxonomy" id="37862"/>
    <lineage>
        <taxon>Eukaryota</taxon>
        <taxon>Metazoa</taxon>
        <taxon>Ecdysozoa</taxon>
        <taxon>Nematoda</taxon>
        <taxon>Chromadorea</taxon>
        <taxon>Rhabditida</taxon>
        <taxon>Rhabditina</taxon>
        <taxon>Rhabditomorpha</taxon>
        <taxon>Strongyloidea</taxon>
        <taxon>Heterorhabditidae</taxon>
        <taxon>Heterorhabditis</taxon>
    </lineage>
</organism>
<dbReference type="PANTHER" id="PTHR13384:SF19">
    <property type="entry name" value="G PATCH DOMAIN-CONTAINING PROTEIN 1"/>
    <property type="match status" value="1"/>
</dbReference>
<evidence type="ECO:0000313" key="3">
    <source>
        <dbReference type="Proteomes" id="UP000095283"/>
    </source>
</evidence>
<dbReference type="PANTHER" id="PTHR13384">
    <property type="entry name" value="G PATCH DOMAIN-CONTAINING PROTEIN 1"/>
    <property type="match status" value="1"/>
</dbReference>
<dbReference type="Pfam" id="PF00076">
    <property type="entry name" value="RRM_1"/>
    <property type="match status" value="1"/>
</dbReference>
<proteinExistence type="predicted"/>
<dbReference type="Gene3D" id="3.30.70.330">
    <property type="match status" value="1"/>
</dbReference>
<dbReference type="Pfam" id="PF07713">
    <property type="entry name" value="DUF1604"/>
    <property type="match status" value="2"/>
</dbReference>
<accession>A0A1I7XRR4</accession>
<dbReference type="InterPro" id="IPR000504">
    <property type="entry name" value="RRM_dom"/>
</dbReference>
<evidence type="ECO:0000259" key="2">
    <source>
        <dbReference type="PROSITE" id="PS50102"/>
    </source>
</evidence>
<dbReference type="Proteomes" id="UP000095283">
    <property type="component" value="Unplaced"/>
</dbReference>
<dbReference type="WBParaSite" id="Hba_20508">
    <property type="protein sequence ID" value="Hba_20508"/>
    <property type="gene ID" value="Hba_20508"/>
</dbReference>
<dbReference type="SUPFAM" id="SSF54928">
    <property type="entry name" value="RNA-binding domain, RBD"/>
    <property type="match status" value="1"/>
</dbReference>
<evidence type="ECO:0000256" key="1">
    <source>
        <dbReference type="PROSITE-ProRule" id="PRU00176"/>
    </source>
</evidence>
<dbReference type="AlphaFoldDB" id="A0A1I7XRR4"/>
<reference evidence="4" key="1">
    <citation type="submission" date="2016-11" db="UniProtKB">
        <authorList>
            <consortium name="WormBaseParasite"/>
        </authorList>
    </citation>
    <scope>IDENTIFICATION</scope>
</reference>
<dbReference type="GO" id="GO:0005634">
    <property type="term" value="C:nucleus"/>
    <property type="evidence" value="ECO:0007669"/>
    <property type="project" value="TreeGrafter"/>
</dbReference>
<dbReference type="InterPro" id="IPR012677">
    <property type="entry name" value="Nucleotide-bd_a/b_plait_sf"/>
</dbReference>